<sequence>MTFSRRSNRCRSTILDYQIVPRWQGLLLGTTALYGGNPPKGKGYPSRAGTINCTAWWKTCQKCGTHDVRSGLLESGIVRALSVLLDGALLDDALHYTLPARTRSALSSPHVQRDRLQAPGLLSTLSDLKVVVPTKTAVGYAPLGIASHDAMASPDTLD</sequence>
<dbReference type="RefSeq" id="WP_159373679.1">
    <property type="nucleotide sequence ID" value="NZ_LT984809.1"/>
</dbReference>
<dbReference type="Proteomes" id="UP000256952">
    <property type="component" value="Plasmid CBM2613_p"/>
</dbReference>
<geneLocation type="plasmid" evidence="1">
    <name>CBM2613_p</name>
</geneLocation>
<proteinExistence type="predicted"/>
<evidence type="ECO:0000313" key="1">
    <source>
        <dbReference type="EMBL" id="SOZ74480.1"/>
    </source>
</evidence>
<protein>
    <submittedName>
        <fullName evidence="2">Uncharacterized protein</fullName>
    </submittedName>
</protein>
<geneLocation type="plasmid" evidence="3">
    <name>cbm2613_p</name>
</geneLocation>
<gene>
    <name evidence="2" type="ORF">CBM2612_P0067</name>
    <name evidence="1" type="ORF">CBM2613_P20045</name>
</gene>
<name>A0A375FGL8_9BURK</name>
<dbReference type="EMBL" id="LT984809">
    <property type="protein sequence ID" value="SPD48722.1"/>
    <property type="molecule type" value="Genomic_DNA"/>
</dbReference>
<reference evidence="1" key="1">
    <citation type="submission" date="2018-01" db="EMBL/GenBank/DDBJ databases">
        <authorList>
            <person name="Clerissi C."/>
        </authorList>
    </citation>
    <scope>NUCLEOTIDE SEQUENCE</scope>
    <source>
        <strain evidence="1">Cupriavidus taiwanensis STM 8556</strain>
        <plasmid evidence="1">CBM2613_p</plasmid>
    </source>
</reference>
<dbReference type="AlphaFoldDB" id="A0A375FGL8"/>
<geneLocation type="plasmid" evidence="2">
    <name>I</name>
</geneLocation>
<evidence type="ECO:0000313" key="2">
    <source>
        <dbReference type="EMBL" id="SPD48722.1"/>
    </source>
</evidence>
<evidence type="ECO:0000313" key="3">
    <source>
        <dbReference type="Proteomes" id="UP000256952"/>
    </source>
</evidence>
<keyword evidence="2" id="KW-0614">Plasmid</keyword>
<dbReference type="EMBL" id="LT976981">
    <property type="protein sequence ID" value="SOZ74480.1"/>
    <property type="molecule type" value="Genomic_DNA"/>
</dbReference>
<reference evidence="2 3" key="2">
    <citation type="submission" date="2018-01" db="EMBL/GenBank/DDBJ databases">
        <authorList>
            <person name="Gaut B.S."/>
            <person name="Morton B.R."/>
            <person name="Clegg M.T."/>
            <person name="Duvall M.R."/>
        </authorList>
    </citation>
    <scope>NUCLEOTIDE SEQUENCE</scope>
    <source>
        <strain evidence="2">Cupriavidus taiwanensis STM 8555</strain>
        <plasmid evidence="2">I</plasmid>
        <plasmid evidence="3">Plasmid cbm2613_p</plasmid>
    </source>
</reference>
<organism evidence="2">
    <name type="scientific">Cupriavidus taiwanensis</name>
    <dbReference type="NCBI Taxonomy" id="164546"/>
    <lineage>
        <taxon>Bacteria</taxon>
        <taxon>Pseudomonadati</taxon>
        <taxon>Pseudomonadota</taxon>
        <taxon>Betaproteobacteria</taxon>
        <taxon>Burkholderiales</taxon>
        <taxon>Burkholderiaceae</taxon>
        <taxon>Cupriavidus</taxon>
    </lineage>
</organism>
<accession>A0A375FGL8</accession>